<name>A0A1M6E3X4_9FIRM</name>
<protein>
    <recommendedName>
        <fullName evidence="4">Cell shape-determining protein</fullName>
    </recommendedName>
</protein>
<dbReference type="AlphaFoldDB" id="A0A1M6E3X4"/>
<dbReference type="OrthoDB" id="3169575at2"/>
<organism evidence="2 3">
    <name type="scientific">Parasporobacterium paucivorans DSM 15970</name>
    <dbReference type="NCBI Taxonomy" id="1122934"/>
    <lineage>
        <taxon>Bacteria</taxon>
        <taxon>Bacillati</taxon>
        <taxon>Bacillota</taxon>
        <taxon>Clostridia</taxon>
        <taxon>Lachnospirales</taxon>
        <taxon>Lachnospiraceae</taxon>
        <taxon>Parasporobacterium</taxon>
    </lineage>
</organism>
<evidence type="ECO:0008006" key="4">
    <source>
        <dbReference type="Google" id="ProtNLM"/>
    </source>
</evidence>
<gene>
    <name evidence="2" type="ORF">SAMN02745691_00848</name>
</gene>
<evidence type="ECO:0000256" key="1">
    <source>
        <dbReference type="SAM" id="Phobius"/>
    </source>
</evidence>
<evidence type="ECO:0000313" key="2">
    <source>
        <dbReference type="EMBL" id="SHI80093.1"/>
    </source>
</evidence>
<feature type="transmembrane region" description="Helical" evidence="1">
    <location>
        <begin position="5"/>
        <end position="23"/>
    </location>
</feature>
<keyword evidence="1" id="KW-0472">Membrane</keyword>
<dbReference type="RefSeq" id="WP_073993115.1">
    <property type="nucleotide sequence ID" value="NZ_FQYT01000007.1"/>
</dbReference>
<dbReference type="Proteomes" id="UP000184342">
    <property type="component" value="Unassembled WGS sequence"/>
</dbReference>
<keyword evidence="1" id="KW-0812">Transmembrane</keyword>
<dbReference type="STRING" id="1122934.SAMN02745691_00848"/>
<evidence type="ECO:0000313" key="3">
    <source>
        <dbReference type="Proteomes" id="UP000184342"/>
    </source>
</evidence>
<reference evidence="2 3" key="1">
    <citation type="submission" date="2016-11" db="EMBL/GenBank/DDBJ databases">
        <authorList>
            <person name="Jaros S."/>
            <person name="Januszkiewicz K."/>
            <person name="Wedrychowicz H."/>
        </authorList>
    </citation>
    <scope>NUCLEOTIDE SEQUENCE [LARGE SCALE GENOMIC DNA]</scope>
    <source>
        <strain evidence="2 3">DSM 15970</strain>
    </source>
</reference>
<dbReference type="EMBL" id="FQYT01000007">
    <property type="protein sequence ID" value="SHI80093.1"/>
    <property type="molecule type" value="Genomic_DNA"/>
</dbReference>
<accession>A0A1M6E3X4</accession>
<keyword evidence="1" id="KW-1133">Transmembrane helix</keyword>
<sequence>MKKRYWLSAIIVLILAAAAYYVVLPPMNIRSTATWGFVIFFVAVYAAINILWAVTVHENPQKFRRLIIGVIIAIAIFIAANIISGAFFHSETYSSQVALKQGVFQEDFPEEENISNIALMDTQSAIIIGNRTLGTLSDLVSQFKVSDNYTQINYKGSPMKVSPLNYVGFIKYLKNDGIPGYVLVDPVKNTAEFVRLDKKIQYSPSAYFFKNLDRKLRLSHPTDIFGEKHFEIDDEGNPYWICSVLKPKAGLFGAVNIETVIIMDAVTGESTKYDVDKAPTWIDYVFSGEKISQLYNWYGAYQSGYWNSIFGQEGCTATTDNFGYKTIGDDVYVFTGITSLTAQDESNVGFIMVNSRTGDFTYYPVSGAEEYSAMSAAEGEVQQYKYTASFPSVINVNGQATYLMVLKDDNSIVKLYAMVNMENYNVVATGKTQDATLSEYKKLLARSVPGEEIKEDDITTAQIIITDIQFIVNDGETFCYIKDENKNVYRTVFTENLILLNVGDTANIQYLKAEDITELISIDK</sequence>
<proteinExistence type="predicted"/>
<keyword evidence="3" id="KW-1185">Reference proteome</keyword>
<feature type="transmembrane region" description="Helical" evidence="1">
    <location>
        <begin position="66"/>
        <end position="88"/>
    </location>
</feature>
<feature type="transmembrane region" description="Helical" evidence="1">
    <location>
        <begin position="35"/>
        <end position="54"/>
    </location>
</feature>